<organism evidence="2 3">
    <name type="scientific">Powai lake megavirus</name>
    <dbReference type="NCBI Taxonomy" id="1842663"/>
    <lineage>
        <taxon>Viruses</taxon>
        <taxon>Varidnaviria</taxon>
        <taxon>Bamfordvirae</taxon>
        <taxon>Nucleocytoviricota</taxon>
        <taxon>Megaviricetes</taxon>
        <taxon>Imitervirales</taxon>
        <taxon>Mimiviridae</taxon>
        <taxon>Megamimivirinae</taxon>
        <taxon>Megavirus</taxon>
        <taxon>Megavirus powaiense</taxon>
    </lineage>
</organism>
<evidence type="ECO:0000313" key="2">
    <source>
        <dbReference type="EMBL" id="ANB50175.1"/>
    </source>
</evidence>
<dbReference type="Proteomes" id="UP000241365">
    <property type="component" value="Segment"/>
</dbReference>
<dbReference type="KEGG" id="vg:80512537"/>
<reference evidence="2 3" key="1">
    <citation type="journal article" date="2016" name="Genome Announc.">
        <title>Complete Genome Sequence of a New Megavirus Family Member Isolated from an Inland Water Lake for the First Time in India.</title>
        <authorList>
            <person name="Chatterjee A."/>
            <person name="Ali F."/>
            <person name="Bange D."/>
            <person name="Kondabagil K."/>
        </authorList>
    </citation>
    <scope>NUCLEOTIDE SEQUENCE [LARGE SCALE GENOMIC DNA]</scope>
    <source>
        <strain evidence="2">1</strain>
    </source>
</reference>
<evidence type="ECO:0000256" key="1">
    <source>
        <dbReference type="SAM" id="MobiDB-lite"/>
    </source>
</evidence>
<feature type="region of interest" description="Disordered" evidence="1">
    <location>
        <begin position="137"/>
        <end position="168"/>
    </location>
</feature>
<accession>A0A167R0Q7</accession>
<dbReference type="EMBL" id="KU877344">
    <property type="protein sequence ID" value="ANB50175.1"/>
    <property type="molecule type" value="Genomic_DNA"/>
</dbReference>
<protein>
    <submittedName>
        <fullName evidence="2">Uncharacterized protein</fullName>
    </submittedName>
</protein>
<dbReference type="GeneID" id="80512537"/>
<sequence>MTDYMAKHTYCYKCGLKVIPYVLHHCEKRESFVPKNDDTFWCAHCQSTTIIPSGHKKPHCNNCGKLFHSGISNPVETVVHNVGKRQSNYQNAMNSIYGVPSWSNSSININNYGQSTHTMSLYYDNQRVSMTSMAHLSPQTHISNSGAQRSSSDWGESFVPHSSQSSYW</sequence>
<evidence type="ECO:0000313" key="3">
    <source>
        <dbReference type="Proteomes" id="UP000241365"/>
    </source>
</evidence>
<proteinExistence type="predicted"/>
<name>A0A167R0Q7_9VIRU</name>
<keyword evidence="3" id="KW-1185">Reference proteome</keyword>
<dbReference type="RefSeq" id="YP_010775926.1">
    <property type="nucleotide sequence ID" value="NC_075034.1"/>
</dbReference>